<reference evidence="1 2" key="1">
    <citation type="submission" date="2014-09" db="EMBL/GenBank/DDBJ databases">
        <authorList>
            <person name="Regsiter A."/>
        </authorList>
    </citation>
    <scope>NUCLEOTIDE SEQUENCE [LARGE SCALE GENOMIC DNA]</scope>
</reference>
<proteinExistence type="predicted"/>
<evidence type="ECO:0008006" key="3">
    <source>
        <dbReference type="Google" id="ProtNLM"/>
    </source>
</evidence>
<dbReference type="AlphaFoldDB" id="A0A0U5FCY7"/>
<keyword evidence="2" id="KW-1185">Reference proteome</keyword>
<comment type="caution">
    <text evidence="1">The sequence shown here is derived from an EMBL/GenBank/DDBJ whole genome shotgun (WGS) entry which is preliminary data.</text>
</comment>
<dbReference type="EMBL" id="CCXZ01000039">
    <property type="protein sequence ID" value="CEG14885.1"/>
    <property type="molecule type" value="Genomic_DNA"/>
</dbReference>
<evidence type="ECO:0000313" key="1">
    <source>
        <dbReference type="EMBL" id="CEG14885.1"/>
    </source>
</evidence>
<accession>A0A0U5FCY7</accession>
<gene>
    <name evidence="1" type="ORF">XAC3562_1330009</name>
</gene>
<dbReference type="RefSeq" id="WP_040258910.1">
    <property type="nucleotide sequence ID" value="NZ_LN647921.1"/>
</dbReference>
<protein>
    <recommendedName>
        <fullName evidence="3">Tail fiber assembly protein</fullName>
    </recommendedName>
</protein>
<dbReference type="Proteomes" id="UP000052230">
    <property type="component" value="Unassembled WGS sequence"/>
</dbReference>
<organism evidence="1 2">
    <name type="scientific">Xanthomonas citri pv. citri</name>
    <dbReference type="NCBI Taxonomy" id="611301"/>
    <lineage>
        <taxon>Bacteria</taxon>
        <taxon>Pseudomonadati</taxon>
        <taxon>Pseudomonadota</taxon>
        <taxon>Gammaproteobacteria</taxon>
        <taxon>Lysobacterales</taxon>
        <taxon>Lysobacteraceae</taxon>
        <taxon>Xanthomonas</taxon>
    </lineage>
</organism>
<sequence>MTNPLPRTSTAYAFDPTTGEYTGPVTVYLSELEGRYPLPPDTVATVPAPPAGLYQRHRLSPTSGTWELVPDYRGVMLYSTDTATPVANTLALGDALPQGYTTSQPIAFLPSDYRRNVWDAARASWRADPDYSAALVWEKASGAIAPRLAAGVALPGHLTTVAAPVSVDGTVVWDEAAQAWVVQPKPSEDAAV</sequence>
<name>A0A0U5FCY7_XANCI</name>
<evidence type="ECO:0000313" key="2">
    <source>
        <dbReference type="Proteomes" id="UP000052230"/>
    </source>
</evidence>